<dbReference type="RefSeq" id="WP_368639551.1">
    <property type="nucleotide sequence ID" value="NZ_CP158252.1"/>
</dbReference>
<evidence type="ECO:0000256" key="1">
    <source>
        <dbReference type="SAM" id="Phobius"/>
    </source>
</evidence>
<name>A0AB39CIL4_9BURK</name>
<reference evidence="2" key="1">
    <citation type="submission" date="2024-05" db="EMBL/GenBank/DDBJ databases">
        <authorList>
            <person name="Luo Y.-C."/>
            <person name="Nicholds J."/>
            <person name="Mortimer T."/>
            <person name="Maboni G."/>
        </authorList>
    </citation>
    <scope>NUCLEOTIDE SEQUENCE</scope>
    <source>
        <strain evidence="3">151836</strain>
        <strain evidence="2">153920</strain>
    </source>
</reference>
<evidence type="ECO:0000313" key="2">
    <source>
        <dbReference type="EMBL" id="XDJ41725.1"/>
    </source>
</evidence>
<sequence length="316" mass="35761">MSDGQRLDAAGKYRLVQVFVLKEDATRPADMTRLHIDEREIKLFRSVLRQQMELSEDSRGNWWLSFFRDSGRPQHLFVRFIDTDVAGAAAWSRDKPAHCASRLTQVAYAQLAGNRSETDPDELQVLCSDTSQMVRQSRSVKPSQLYEASTHYGHVSGRGAQFISKLTGHNDSQFRRHILLYALAYAYLLTFEALGNDVSQALLRKSAQGVQALALRRLYREASFFDAMSFFRQPVMRSNAPTCAAWNRIDGALGVTDSRTELLKQLESAHYICDLEARRAIESRETRRTLWLTVLGLVLALASGLGAVNTIREWLS</sequence>
<keyword evidence="1" id="KW-0472">Membrane</keyword>
<evidence type="ECO:0008006" key="4">
    <source>
        <dbReference type="Google" id="ProtNLM"/>
    </source>
</evidence>
<protein>
    <recommendedName>
        <fullName evidence="4">Transmembrane protein</fullName>
    </recommendedName>
</protein>
<dbReference type="AlphaFoldDB" id="A0AB39CIL4"/>
<proteinExistence type="predicted"/>
<gene>
    <name evidence="2" type="ORF">ABRY99_12440</name>
    <name evidence="3" type="ORF">ABRZ04_11270</name>
</gene>
<dbReference type="EMBL" id="CP158254">
    <property type="protein sequence ID" value="XDJ46893.1"/>
    <property type="molecule type" value="Genomic_DNA"/>
</dbReference>
<keyword evidence="1" id="KW-1133">Transmembrane helix</keyword>
<accession>A0AB39CIL4</accession>
<dbReference type="EMBL" id="CP158252">
    <property type="protein sequence ID" value="XDJ41725.1"/>
    <property type="molecule type" value="Genomic_DNA"/>
</dbReference>
<feature type="transmembrane region" description="Helical" evidence="1">
    <location>
        <begin position="289"/>
        <end position="311"/>
    </location>
</feature>
<evidence type="ECO:0000313" key="3">
    <source>
        <dbReference type="EMBL" id="XDJ46893.1"/>
    </source>
</evidence>
<keyword evidence="1" id="KW-0812">Transmembrane</keyword>
<organism evidence="2">
    <name type="scientific">Castellaniella ginsengisoli</name>
    <dbReference type="NCBI Taxonomy" id="546114"/>
    <lineage>
        <taxon>Bacteria</taxon>
        <taxon>Pseudomonadati</taxon>
        <taxon>Pseudomonadota</taxon>
        <taxon>Betaproteobacteria</taxon>
        <taxon>Burkholderiales</taxon>
        <taxon>Alcaligenaceae</taxon>
        <taxon>Castellaniella</taxon>
    </lineage>
</organism>